<evidence type="ECO:0000256" key="2">
    <source>
        <dbReference type="PROSITE-ProRule" id="PRU00176"/>
    </source>
</evidence>
<evidence type="ECO:0000313" key="6">
    <source>
        <dbReference type="Proteomes" id="UP000009131"/>
    </source>
</evidence>
<name>G7E0E1_MIXOS</name>
<sequence>MASLLDRALTDTRKPERARVDSRGSRRTSGPYDRPIQRDGDNWKHDRFDQPRFNRDREAASDGATSSRLRIDNLHYEVSERELEALFTQIGPLATPPSIGFDRSGRSLGWARVAYESEDDAATAIKQFNGARAKGDIIRVSYDFSVPRTKAGPALSNRVEGYDEIRKSLNGSDRPAPAAQRSERGQRDSDRGPRGRGRGGRGGARGGRGGRRPPATQDDLDKELESFMNEKSSGAPAADMDVDMNA</sequence>
<reference evidence="5 6" key="2">
    <citation type="journal article" date="2012" name="Open Biol.">
        <title>Characteristics of nucleosomes and linker DNA regions on the genome of the basidiomycete Mixia osmundae revealed by mono- and dinucleosome mapping.</title>
        <authorList>
            <person name="Nishida H."/>
            <person name="Kondo S."/>
            <person name="Matsumoto T."/>
            <person name="Suzuki Y."/>
            <person name="Yoshikawa H."/>
            <person name="Taylor T.D."/>
            <person name="Sugiyama J."/>
        </authorList>
    </citation>
    <scope>NUCLEOTIDE SEQUENCE [LARGE SCALE GENOMIC DNA]</scope>
    <source>
        <strain evidence="6">CBS 9802 / IAM 14324 / JCM 22182 / KY 12970</strain>
    </source>
</reference>
<proteinExistence type="predicted"/>
<dbReference type="Pfam" id="PF13865">
    <property type="entry name" value="FoP_duplication"/>
    <property type="match status" value="1"/>
</dbReference>
<dbReference type="GO" id="GO:0003729">
    <property type="term" value="F:mRNA binding"/>
    <property type="evidence" value="ECO:0007669"/>
    <property type="project" value="TreeGrafter"/>
</dbReference>
<evidence type="ECO:0000313" key="5">
    <source>
        <dbReference type="EMBL" id="GAA96301.1"/>
    </source>
</evidence>
<dbReference type="GO" id="GO:0005634">
    <property type="term" value="C:nucleus"/>
    <property type="evidence" value="ECO:0007669"/>
    <property type="project" value="TreeGrafter"/>
</dbReference>
<dbReference type="RefSeq" id="XP_014566898.1">
    <property type="nucleotide sequence ID" value="XM_014711412.1"/>
</dbReference>
<reference evidence="5 6" key="1">
    <citation type="journal article" date="2011" name="J. Gen. Appl. Microbiol.">
        <title>Draft genome sequencing of the enigmatic basidiomycete Mixia osmundae.</title>
        <authorList>
            <person name="Nishida H."/>
            <person name="Nagatsuka Y."/>
            <person name="Sugiyama J."/>
        </authorList>
    </citation>
    <scope>NUCLEOTIDE SEQUENCE [LARGE SCALE GENOMIC DNA]</scope>
    <source>
        <strain evidence="6">CBS 9802 / IAM 14324 / JCM 22182 / KY 12970</strain>
    </source>
</reference>
<feature type="compositionally biased region" description="Basic and acidic residues" evidence="3">
    <location>
        <begin position="8"/>
        <end position="24"/>
    </location>
</feature>
<keyword evidence="6" id="KW-1185">Reference proteome</keyword>
<evidence type="ECO:0000259" key="4">
    <source>
        <dbReference type="PROSITE" id="PS50102"/>
    </source>
</evidence>
<dbReference type="InterPro" id="IPR025715">
    <property type="entry name" value="FoP_C"/>
</dbReference>
<feature type="compositionally biased region" description="Basic and acidic residues" evidence="3">
    <location>
        <begin position="35"/>
        <end position="60"/>
    </location>
</feature>
<dbReference type="InterPro" id="IPR000504">
    <property type="entry name" value="RRM_dom"/>
</dbReference>
<dbReference type="FunCoup" id="G7E0E1">
    <property type="interactions" value="278"/>
</dbReference>
<dbReference type="InterPro" id="IPR012677">
    <property type="entry name" value="Nucleotide-bd_a/b_plait_sf"/>
</dbReference>
<dbReference type="InParanoid" id="G7E0E1"/>
<dbReference type="SMART" id="SM00360">
    <property type="entry name" value="RRM"/>
    <property type="match status" value="1"/>
</dbReference>
<dbReference type="SUPFAM" id="SSF54928">
    <property type="entry name" value="RNA-binding domain, RBD"/>
    <property type="match status" value="1"/>
</dbReference>
<feature type="domain" description="RRM" evidence="4">
    <location>
        <begin position="67"/>
        <end position="145"/>
    </location>
</feature>
<comment type="caution">
    <text evidence="5">The sequence shown here is derived from an EMBL/GenBank/DDBJ whole genome shotgun (WGS) entry which is preliminary data.</text>
</comment>
<feature type="compositionally biased region" description="Basic and acidic residues" evidence="3">
    <location>
        <begin position="181"/>
        <end position="193"/>
    </location>
</feature>
<gene>
    <name evidence="5" type="primary">Mo02967</name>
    <name evidence="5" type="ORF">E5Q_02967</name>
</gene>
<dbReference type="PROSITE" id="PS50102">
    <property type="entry name" value="RRM"/>
    <property type="match status" value="1"/>
</dbReference>
<dbReference type="Gene3D" id="3.30.70.330">
    <property type="match status" value="1"/>
</dbReference>
<dbReference type="OMA" id="RNDYPRD"/>
<dbReference type="OrthoDB" id="5382468at2759"/>
<dbReference type="SMART" id="SM01218">
    <property type="entry name" value="FoP_duplication"/>
    <property type="match status" value="1"/>
</dbReference>
<feature type="region of interest" description="Disordered" evidence="3">
    <location>
        <begin position="167"/>
        <end position="246"/>
    </location>
</feature>
<protein>
    <recommendedName>
        <fullName evidence="4">RRM domain-containing protein</fullName>
    </recommendedName>
</protein>
<dbReference type="InterPro" id="IPR051229">
    <property type="entry name" value="ALYREF_mRNA_export"/>
</dbReference>
<organism evidence="5 6">
    <name type="scientific">Mixia osmundae (strain CBS 9802 / IAM 14324 / JCM 22182 / KY 12970)</name>
    <dbReference type="NCBI Taxonomy" id="764103"/>
    <lineage>
        <taxon>Eukaryota</taxon>
        <taxon>Fungi</taxon>
        <taxon>Dikarya</taxon>
        <taxon>Basidiomycota</taxon>
        <taxon>Pucciniomycotina</taxon>
        <taxon>Mixiomycetes</taxon>
        <taxon>Mixiales</taxon>
        <taxon>Mixiaceae</taxon>
        <taxon>Mixia</taxon>
    </lineage>
</organism>
<dbReference type="Pfam" id="PF00076">
    <property type="entry name" value="RRM_1"/>
    <property type="match status" value="1"/>
</dbReference>
<dbReference type="AlphaFoldDB" id="G7E0E1"/>
<dbReference type="CDD" id="cd12418">
    <property type="entry name" value="RRM_Aly_REF_like"/>
    <property type="match status" value="1"/>
</dbReference>
<dbReference type="STRING" id="764103.G7E0E1"/>
<dbReference type="PANTHER" id="PTHR19965">
    <property type="entry name" value="RNA AND EXPORT FACTOR BINDING PROTEIN"/>
    <property type="match status" value="1"/>
</dbReference>
<feature type="region of interest" description="Disordered" evidence="3">
    <location>
        <begin position="1"/>
        <end position="65"/>
    </location>
</feature>
<dbReference type="InterPro" id="IPR035979">
    <property type="entry name" value="RBD_domain_sf"/>
</dbReference>
<dbReference type="HOGENOM" id="CLU_052367_4_1_1"/>
<evidence type="ECO:0000256" key="1">
    <source>
        <dbReference type="ARBA" id="ARBA00022884"/>
    </source>
</evidence>
<dbReference type="EMBL" id="BABT02000078">
    <property type="protein sequence ID" value="GAA96301.1"/>
    <property type="molecule type" value="Genomic_DNA"/>
</dbReference>
<dbReference type="PANTHER" id="PTHR19965:SF82">
    <property type="entry name" value="THO COMPLEX SUBUNIT 4"/>
    <property type="match status" value="1"/>
</dbReference>
<dbReference type="eggNOG" id="KOG0533">
    <property type="taxonomic scope" value="Eukaryota"/>
</dbReference>
<dbReference type="Proteomes" id="UP000009131">
    <property type="component" value="Unassembled WGS sequence"/>
</dbReference>
<accession>G7E0E1</accession>
<keyword evidence="1 2" id="KW-0694">RNA-binding</keyword>
<evidence type="ECO:0000256" key="3">
    <source>
        <dbReference type="SAM" id="MobiDB-lite"/>
    </source>
</evidence>